<dbReference type="InterPro" id="IPR037923">
    <property type="entry name" value="HTH-like"/>
</dbReference>
<sequence>MDSIYFSLDNISLKIKTESYHINVQAIHLSPYLYYIDNHFHKGFEIHYVTGGKGTVRLRNTQHSVQEGMIYITGPDVEHEQISDPGDVLMEYCLGFELLRTKSGTGEHSSYGADYVLDKLSEIRFWAGTGSKECFRLWNRLAEEANTQAIGCYSNISSCILQLLIETVRSACGPARIDRPLPAKSLEERRATILDSHMLWSAAGTTLEKLAAQLQLSTKQAARLVKKQYGMSFEQRLTQTKLDLAVRLLTMTNLPVSEIAKTVGYSSVQYFSRRFKEKFGLSPAEYRKRRTQLS</sequence>
<dbReference type="InterPro" id="IPR014710">
    <property type="entry name" value="RmlC-like_jellyroll"/>
</dbReference>
<protein>
    <submittedName>
        <fullName evidence="5">AraC family transcriptional regulator</fullName>
    </submittedName>
</protein>
<evidence type="ECO:0000256" key="3">
    <source>
        <dbReference type="ARBA" id="ARBA00023163"/>
    </source>
</evidence>
<keyword evidence="3" id="KW-0804">Transcription</keyword>
<dbReference type="SMART" id="SM00342">
    <property type="entry name" value="HTH_ARAC"/>
    <property type="match status" value="1"/>
</dbReference>
<organism evidence="5 6">
    <name type="scientific">Candidatus Aphodoplasma excrementigallinarum</name>
    <dbReference type="NCBI Taxonomy" id="2840673"/>
    <lineage>
        <taxon>Bacteria</taxon>
        <taxon>Bacillati</taxon>
        <taxon>Bacillota</taxon>
        <taxon>Clostridia</taxon>
        <taxon>Eubacteriales</taxon>
        <taxon>Candidatus Aphodoplasma</taxon>
    </lineage>
</organism>
<dbReference type="Proteomes" id="UP000886743">
    <property type="component" value="Unassembled WGS sequence"/>
</dbReference>
<evidence type="ECO:0000313" key="6">
    <source>
        <dbReference type="Proteomes" id="UP000886743"/>
    </source>
</evidence>
<evidence type="ECO:0000256" key="1">
    <source>
        <dbReference type="ARBA" id="ARBA00023015"/>
    </source>
</evidence>
<evidence type="ECO:0000259" key="4">
    <source>
        <dbReference type="PROSITE" id="PS01124"/>
    </source>
</evidence>
<dbReference type="SUPFAM" id="SSF46689">
    <property type="entry name" value="Homeodomain-like"/>
    <property type="match status" value="1"/>
</dbReference>
<gene>
    <name evidence="5" type="ORF">IAC74_03680</name>
</gene>
<dbReference type="AlphaFoldDB" id="A0A9D1SZL9"/>
<dbReference type="InterPro" id="IPR020449">
    <property type="entry name" value="Tscrpt_reg_AraC-type_HTH"/>
</dbReference>
<keyword evidence="1" id="KW-0805">Transcription regulation</keyword>
<dbReference type="Gene3D" id="1.10.10.60">
    <property type="entry name" value="Homeodomain-like"/>
    <property type="match status" value="1"/>
</dbReference>
<dbReference type="Pfam" id="PF12833">
    <property type="entry name" value="HTH_18"/>
    <property type="match status" value="1"/>
</dbReference>
<evidence type="ECO:0000256" key="2">
    <source>
        <dbReference type="ARBA" id="ARBA00023125"/>
    </source>
</evidence>
<dbReference type="GO" id="GO:0043565">
    <property type="term" value="F:sequence-specific DNA binding"/>
    <property type="evidence" value="ECO:0007669"/>
    <property type="project" value="InterPro"/>
</dbReference>
<reference evidence="5" key="1">
    <citation type="submission" date="2020-10" db="EMBL/GenBank/DDBJ databases">
        <authorList>
            <person name="Gilroy R."/>
        </authorList>
    </citation>
    <scope>NUCLEOTIDE SEQUENCE</scope>
    <source>
        <strain evidence="5">4920</strain>
    </source>
</reference>
<accession>A0A9D1SZL9</accession>
<keyword evidence="2" id="KW-0238">DNA-binding</keyword>
<dbReference type="PRINTS" id="PR00032">
    <property type="entry name" value="HTHARAC"/>
</dbReference>
<dbReference type="SUPFAM" id="SSF51215">
    <property type="entry name" value="Regulatory protein AraC"/>
    <property type="match status" value="1"/>
</dbReference>
<dbReference type="EMBL" id="DVOF01000109">
    <property type="protein sequence ID" value="HIV02650.1"/>
    <property type="molecule type" value="Genomic_DNA"/>
</dbReference>
<proteinExistence type="predicted"/>
<dbReference type="Gene3D" id="2.60.120.10">
    <property type="entry name" value="Jelly Rolls"/>
    <property type="match status" value="1"/>
</dbReference>
<dbReference type="GO" id="GO:0003700">
    <property type="term" value="F:DNA-binding transcription factor activity"/>
    <property type="evidence" value="ECO:0007669"/>
    <property type="project" value="InterPro"/>
</dbReference>
<reference evidence="5" key="2">
    <citation type="journal article" date="2021" name="PeerJ">
        <title>Extensive microbial diversity within the chicken gut microbiome revealed by metagenomics and culture.</title>
        <authorList>
            <person name="Gilroy R."/>
            <person name="Ravi A."/>
            <person name="Getino M."/>
            <person name="Pursley I."/>
            <person name="Horton D.L."/>
            <person name="Alikhan N.F."/>
            <person name="Baker D."/>
            <person name="Gharbi K."/>
            <person name="Hall N."/>
            <person name="Watson M."/>
            <person name="Adriaenssens E.M."/>
            <person name="Foster-Nyarko E."/>
            <person name="Jarju S."/>
            <person name="Secka A."/>
            <person name="Antonio M."/>
            <person name="Oren A."/>
            <person name="Chaudhuri R.R."/>
            <person name="La Ragione R."/>
            <person name="Hildebrand F."/>
            <person name="Pallen M.J."/>
        </authorList>
    </citation>
    <scope>NUCLEOTIDE SEQUENCE</scope>
    <source>
        <strain evidence="5">4920</strain>
    </source>
</reference>
<dbReference type="InterPro" id="IPR003313">
    <property type="entry name" value="AraC-bd"/>
</dbReference>
<comment type="caution">
    <text evidence="5">The sequence shown here is derived from an EMBL/GenBank/DDBJ whole genome shotgun (WGS) entry which is preliminary data.</text>
</comment>
<dbReference type="InterPro" id="IPR009057">
    <property type="entry name" value="Homeodomain-like_sf"/>
</dbReference>
<dbReference type="InterPro" id="IPR018060">
    <property type="entry name" value="HTH_AraC"/>
</dbReference>
<feature type="domain" description="HTH araC/xylS-type" evidence="4">
    <location>
        <begin position="188"/>
        <end position="289"/>
    </location>
</feature>
<dbReference type="PROSITE" id="PS01124">
    <property type="entry name" value="HTH_ARAC_FAMILY_2"/>
    <property type="match status" value="1"/>
</dbReference>
<dbReference type="PANTHER" id="PTHR43280:SF2">
    <property type="entry name" value="HTH-TYPE TRANSCRIPTIONAL REGULATOR EXSA"/>
    <property type="match status" value="1"/>
</dbReference>
<dbReference type="PANTHER" id="PTHR43280">
    <property type="entry name" value="ARAC-FAMILY TRANSCRIPTIONAL REGULATOR"/>
    <property type="match status" value="1"/>
</dbReference>
<name>A0A9D1SZL9_9FIRM</name>
<dbReference type="Pfam" id="PF02311">
    <property type="entry name" value="AraC_binding"/>
    <property type="match status" value="1"/>
</dbReference>
<evidence type="ECO:0000313" key="5">
    <source>
        <dbReference type="EMBL" id="HIV02650.1"/>
    </source>
</evidence>